<dbReference type="InterPro" id="IPR029044">
    <property type="entry name" value="Nucleotide-diphossugar_trans"/>
</dbReference>
<evidence type="ECO:0000256" key="7">
    <source>
        <dbReference type="HAMAP-Rule" id="MF_00108"/>
    </source>
</evidence>
<dbReference type="NCBIfam" id="TIGR00453">
    <property type="entry name" value="ispD"/>
    <property type="match status" value="1"/>
</dbReference>
<comment type="similarity">
    <text evidence="3 7">Belongs to the IspD/TarI cytidylyltransferase family. IspD subfamily.</text>
</comment>
<evidence type="ECO:0000313" key="9">
    <source>
        <dbReference type="Proteomes" id="UP001303902"/>
    </source>
</evidence>
<dbReference type="RefSeq" id="WP_317967317.1">
    <property type="nucleotide sequence ID" value="NZ_CP129118.1"/>
</dbReference>
<organism evidence="8 9">
    <name type="scientific">Sporosarcina oncorhynchi</name>
    <dbReference type="NCBI Taxonomy" id="3056444"/>
    <lineage>
        <taxon>Bacteria</taxon>
        <taxon>Bacillati</taxon>
        <taxon>Bacillota</taxon>
        <taxon>Bacilli</taxon>
        <taxon>Bacillales</taxon>
        <taxon>Caryophanaceae</taxon>
        <taxon>Sporosarcina</taxon>
    </lineage>
</organism>
<dbReference type="Pfam" id="PF01128">
    <property type="entry name" value="IspD"/>
    <property type="match status" value="1"/>
</dbReference>
<dbReference type="Gene3D" id="3.90.550.10">
    <property type="entry name" value="Spore Coat Polysaccharide Biosynthesis Protein SpsA, Chain A"/>
    <property type="match status" value="1"/>
</dbReference>
<keyword evidence="5 7" id="KW-0548">Nucleotidyltransferase</keyword>
<protein>
    <recommendedName>
        <fullName evidence="7">2-C-methyl-D-erythritol 4-phosphate cytidylyltransferase</fullName>
        <ecNumber evidence="7">2.7.7.60</ecNumber>
    </recommendedName>
    <alternativeName>
        <fullName evidence="7">4-diphosphocytidyl-2C-methyl-D-erythritol synthase</fullName>
    </alternativeName>
    <alternativeName>
        <fullName evidence="7">MEP cytidylyltransferase</fullName>
        <shortName evidence="7">MCT</shortName>
    </alternativeName>
</protein>
<proteinExistence type="inferred from homology"/>
<evidence type="ECO:0000256" key="1">
    <source>
        <dbReference type="ARBA" id="ARBA00001282"/>
    </source>
</evidence>
<sequence>MESYTVLLPAAGSGNRMGAGFNKLFLELDEKPILIHTLNVFEKDSACDGMILSVKEEERPIIERMLEQYSITKVKALVEGGAERQQSVAACIRAHQTDGIVLVHDAARPFIRQEVIVSLVDTASKYGAAIAGVLVKDTIKVALDGIVKETVDRSKLWTIQTPQAFRYGILKEASDKAEAEGFLGTDESMIVERIGVDVRMVESTYDNVKMTTKEDLLFGEVLLKHRRQEDFQ</sequence>
<accession>A0ABZ0L442</accession>
<comment type="function">
    <text evidence="7">Catalyzes the formation of 4-diphosphocytidyl-2-C-methyl-D-erythritol from CTP and 2-C-methyl-D-erythritol 4-phosphate (MEP).</text>
</comment>
<dbReference type="CDD" id="cd02516">
    <property type="entry name" value="CDP-ME_synthetase"/>
    <property type="match status" value="1"/>
</dbReference>
<reference evidence="8 9" key="1">
    <citation type="submission" date="2023-06" db="EMBL/GenBank/DDBJ databases">
        <title>Sporosarcina sp. nov., isolated from Korean tranditional fermented seafood 'Jeotgal'.</title>
        <authorList>
            <person name="Yang A.I."/>
            <person name="Shin N.-R."/>
        </authorList>
    </citation>
    <scope>NUCLEOTIDE SEQUENCE [LARGE SCALE GENOMIC DNA]</scope>
    <source>
        <strain evidence="8 9">T2O-4</strain>
    </source>
</reference>
<dbReference type="EC" id="2.7.7.60" evidence="7"/>
<evidence type="ECO:0000256" key="3">
    <source>
        <dbReference type="ARBA" id="ARBA00009789"/>
    </source>
</evidence>
<dbReference type="PANTHER" id="PTHR32125">
    <property type="entry name" value="2-C-METHYL-D-ERYTHRITOL 4-PHOSPHATE CYTIDYLYLTRANSFERASE, CHLOROPLASTIC"/>
    <property type="match status" value="1"/>
</dbReference>
<dbReference type="InterPro" id="IPR050088">
    <property type="entry name" value="IspD/TarI_cytidylyltransf_bact"/>
</dbReference>
<comment type="catalytic activity">
    <reaction evidence="1 7">
        <text>2-C-methyl-D-erythritol 4-phosphate + CTP + H(+) = 4-CDP-2-C-methyl-D-erythritol + diphosphate</text>
        <dbReference type="Rhea" id="RHEA:13429"/>
        <dbReference type="ChEBI" id="CHEBI:15378"/>
        <dbReference type="ChEBI" id="CHEBI:33019"/>
        <dbReference type="ChEBI" id="CHEBI:37563"/>
        <dbReference type="ChEBI" id="CHEBI:57823"/>
        <dbReference type="ChEBI" id="CHEBI:58262"/>
        <dbReference type="EC" id="2.7.7.60"/>
    </reaction>
</comment>
<dbReference type="HAMAP" id="MF_00108">
    <property type="entry name" value="IspD"/>
    <property type="match status" value="1"/>
</dbReference>
<dbReference type="GO" id="GO:0050518">
    <property type="term" value="F:2-C-methyl-D-erythritol 4-phosphate cytidylyltransferase activity"/>
    <property type="evidence" value="ECO:0007669"/>
    <property type="project" value="UniProtKB-EC"/>
</dbReference>
<evidence type="ECO:0000256" key="2">
    <source>
        <dbReference type="ARBA" id="ARBA00004787"/>
    </source>
</evidence>
<keyword evidence="4 7" id="KW-0808">Transferase</keyword>
<feature type="site" description="Positions MEP for the nucleophilic attack" evidence="7">
    <location>
        <position position="153"/>
    </location>
</feature>
<feature type="site" description="Transition state stabilizer" evidence="7">
    <location>
        <position position="16"/>
    </location>
</feature>
<keyword evidence="6 7" id="KW-0414">Isoprene biosynthesis</keyword>
<evidence type="ECO:0000256" key="5">
    <source>
        <dbReference type="ARBA" id="ARBA00022695"/>
    </source>
</evidence>
<evidence type="ECO:0000313" key="8">
    <source>
        <dbReference type="EMBL" id="WOV87316.1"/>
    </source>
</evidence>
<feature type="site" description="Positions MEP for the nucleophilic attack" evidence="7">
    <location>
        <position position="209"/>
    </location>
</feature>
<evidence type="ECO:0000256" key="4">
    <source>
        <dbReference type="ARBA" id="ARBA00022679"/>
    </source>
</evidence>
<dbReference type="PANTHER" id="PTHR32125:SF4">
    <property type="entry name" value="2-C-METHYL-D-ERYTHRITOL 4-PHOSPHATE CYTIDYLYLTRANSFERASE, CHLOROPLASTIC"/>
    <property type="match status" value="1"/>
</dbReference>
<comment type="pathway">
    <text evidence="2 7">Isoprenoid biosynthesis; isopentenyl diphosphate biosynthesis via DXP pathway; isopentenyl diphosphate from 1-deoxy-D-xylulose 5-phosphate: step 2/6.</text>
</comment>
<dbReference type="InterPro" id="IPR018294">
    <property type="entry name" value="ISPD_synthase_CS"/>
</dbReference>
<dbReference type="Proteomes" id="UP001303902">
    <property type="component" value="Chromosome"/>
</dbReference>
<dbReference type="InterPro" id="IPR001228">
    <property type="entry name" value="IspD"/>
</dbReference>
<dbReference type="PROSITE" id="PS01295">
    <property type="entry name" value="ISPD"/>
    <property type="match status" value="1"/>
</dbReference>
<gene>
    <name evidence="7 8" type="primary">ispD</name>
    <name evidence="8" type="ORF">QWT69_15915</name>
</gene>
<dbReference type="EMBL" id="CP129118">
    <property type="protein sequence ID" value="WOV87316.1"/>
    <property type="molecule type" value="Genomic_DNA"/>
</dbReference>
<dbReference type="SUPFAM" id="SSF53448">
    <property type="entry name" value="Nucleotide-diphospho-sugar transferases"/>
    <property type="match status" value="1"/>
</dbReference>
<name>A0ABZ0L442_9BACL</name>
<evidence type="ECO:0000256" key="6">
    <source>
        <dbReference type="ARBA" id="ARBA00023229"/>
    </source>
</evidence>
<dbReference type="InterPro" id="IPR034683">
    <property type="entry name" value="IspD/TarI"/>
</dbReference>
<keyword evidence="9" id="KW-1185">Reference proteome</keyword>
<feature type="site" description="Transition state stabilizer" evidence="7">
    <location>
        <position position="23"/>
    </location>
</feature>